<accession>A0A1S7U2E7</accession>
<organism evidence="2 3">
    <name type="scientific">Agrobacterium deltaense NCPPB 1641</name>
    <dbReference type="NCBI Taxonomy" id="1183425"/>
    <lineage>
        <taxon>Bacteria</taxon>
        <taxon>Pseudomonadati</taxon>
        <taxon>Pseudomonadota</taxon>
        <taxon>Alphaproteobacteria</taxon>
        <taxon>Hyphomicrobiales</taxon>
        <taxon>Rhizobiaceae</taxon>
        <taxon>Rhizobium/Agrobacterium group</taxon>
        <taxon>Agrobacterium</taxon>
    </lineage>
</organism>
<evidence type="ECO:0000313" key="2">
    <source>
        <dbReference type="EMBL" id="CVI61002.1"/>
    </source>
</evidence>
<evidence type="ECO:0000313" key="3">
    <source>
        <dbReference type="Proteomes" id="UP000192140"/>
    </source>
</evidence>
<gene>
    <name evidence="2" type="ORF">AGR7A_Lc140056</name>
</gene>
<comment type="caution">
    <text evidence="2">The sequence shown here is derived from an EMBL/GenBank/DDBJ whole genome shotgun (WGS) entry which is preliminary data.</text>
</comment>
<dbReference type="RefSeq" id="WP_137396262.1">
    <property type="nucleotide sequence ID" value="NZ_LT009776.1"/>
</dbReference>
<dbReference type="Proteomes" id="UP000192140">
    <property type="component" value="Unassembled WGS sequence"/>
</dbReference>
<dbReference type="EMBL" id="FCNP01000035">
    <property type="protein sequence ID" value="CVI61002.1"/>
    <property type="molecule type" value="Genomic_DNA"/>
</dbReference>
<proteinExistence type="predicted"/>
<name>A0A1S7U2E7_9HYPH</name>
<dbReference type="AlphaFoldDB" id="A0A1S7U2E7"/>
<protein>
    <submittedName>
        <fullName evidence="2">Uncharacterized protein</fullName>
    </submittedName>
</protein>
<sequence length="726" mass="77318">MADNNKKKPINSVMFNADGSPAAPPEPQIEEMTEEDRKYLISQGLNPDDYIAVKEGTEGSLINNPDETFNPDEWQEVDPQSIERELGFTERQRYSGLTKIEDKENALKKDFDNVTRVGESNFVMTDPKTGELIVYNKEGYIPSGGDLADFIPDAVGSVVSIPTTIIGGALGSAVAPGPGTVAGGIAGGAAGYSAGAEAARRGLNWLNGVEDTRTAGETASQIGTDLGYAAAGGALGAGAGAALKGGAKVIGNSLKSRALGGTVDDAAKAAERLATYETAGVTPTPGMIGGEALSTAELQRAGTRPWLKTKIDEVPEQLKNNWLKSVDEVSGGQGAMTPNEAGGFIRENIDTLKTNVQNETNRLYDNVSGLTKGVPVESSTTRKAYETLAHEFENAGAFKKSTDGSVYERSLGQVKALLDDIEGGKADFEYLKQARTTLNDTGSAMGATRAEKRIYSRVGEAITADMEATAKKAGDDVLKAWQDANAQFMRRLDPTDVIGNKAIDKILKNQSDDAILKLVSTGSKTNASQATRVLEQVHMAGGDDALRAVSTTVLDNLGKNAAGEWSLAALGKNWTVMTPEAKSSLFKFKGGKEIYERMNGIVKAGQQFQEYGNNANRSNTARHIGSAVKGMMDRYAGPVAGAAALSGSPSAAVGYGAFRGAKWMFDRATRKMIEDPKTLSWLAKLPSATDPEKHLLGLKNLYQTTKDERTRLTIREYLESLENDNK</sequence>
<reference evidence="2" key="1">
    <citation type="submission" date="2016-01" db="EMBL/GenBank/DDBJ databases">
        <authorList>
            <person name="Regsiter A."/>
            <person name="william w."/>
        </authorList>
    </citation>
    <scope>NUCLEOTIDE SEQUENCE</scope>
    <source>
        <strain evidence="2">NCPPB 1641</strain>
    </source>
</reference>
<evidence type="ECO:0000256" key="1">
    <source>
        <dbReference type="SAM" id="MobiDB-lite"/>
    </source>
</evidence>
<keyword evidence="3" id="KW-1185">Reference proteome</keyword>
<feature type="region of interest" description="Disordered" evidence="1">
    <location>
        <begin position="1"/>
        <end position="33"/>
    </location>
</feature>